<evidence type="ECO:0000313" key="4">
    <source>
        <dbReference type="EMBL" id="NYF98843.1"/>
    </source>
</evidence>
<reference evidence="4 5" key="1">
    <citation type="submission" date="2020-07" db="EMBL/GenBank/DDBJ databases">
        <title>Sequencing the genomes of 1000 actinobacteria strains.</title>
        <authorList>
            <person name="Klenk H.-P."/>
        </authorList>
    </citation>
    <scope>NUCLEOTIDE SEQUENCE [LARGE SCALE GENOMIC DNA]</scope>
    <source>
        <strain evidence="4 5">DSM 26154</strain>
    </source>
</reference>
<dbReference type="Pfam" id="PF00884">
    <property type="entry name" value="Sulfatase"/>
    <property type="match status" value="1"/>
</dbReference>
<protein>
    <submittedName>
        <fullName evidence="4">Arylsulfatase A-like enzyme</fullName>
    </submittedName>
</protein>
<evidence type="ECO:0000256" key="2">
    <source>
        <dbReference type="ARBA" id="ARBA00022801"/>
    </source>
</evidence>
<dbReference type="GO" id="GO:0005737">
    <property type="term" value="C:cytoplasm"/>
    <property type="evidence" value="ECO:0007669"/>
    <property type="project" value="TreeGrafter"/>
</dbReference>
<dbReference type="InterPro" id="IPR000917">
    <property type="entry name" value="Sulfatase_N"/>
</dbReference>
<evidence type="ECO:0000259" key="3">
    <source>
        <dbReference type="Pfam" id="PF00884"/>
    </source>
</evidence>
<evidence type="ECO:0000313" key="5">
    <source>
        <dbReference type="Proteomes" id="UP000554054"/>
    </source>
</evidence>
<sequence length="605" mass="68240">MRAIVVMYDTLNRRYLPPYGATGVHAPNFTDLARRAVTFDNAYGGSMPCMPARREMHTGRYNFLHRAWGPLEPFDDSAPEMLKHAGVHTHLITDHQHYWGDGGATYHARFNTFEFVRGQEGDEWKGVVDDPEEWADQPWFEAATNHALRRQDRVNRAYTATEETHPQTRVFDLGLEFIETNAGADNWLVQIETFDPHEPFFAPEDYRKLYADRHAWREGPDLDWPDYVPVTESDEDVEHVRSLYSSLLSMCDASLGRVLAVMDRHDMWDDTMLIVCTDHGFLLGEHDWWGKNTPPYYNETIHLPMFAWDPRDRVAGERREALVQTIDLAPTLLDFFGVAPTEDMEGRPLREVIRADERRRPAALFGIFGGHVNVTDGRWVYMRAPVGPGNPGLEEYTLMPTLMRGRMPVSTLREARLVSPFNFTKGVPVLELPGATYSDPYAFGSMLFDLTADPQQVDPMIDDAAELRMATLMRDLMVSNDAPASQFARMGLPVEGPLDESHLTCREHAPQVDRSRMTVLRPEDFPSGGVPVTTAVGVLRSDARCTDVMRLHLGELADMELPDEALSMSLLDLATVAVGVISPTQLRAIADDLAALAPLQSSEEK</sequence>
<dbReference type="GO" id="GO:0008484">
    <property type="term" value="F:sulfuric ester hydrolase activity"/>
    <property type="evidence" value="ECO:0007669"/>
    <property type="project" value="TreeGrafter"/>
</dbReference>
<keyword evidence="5" id="KW-1185">Reference proteome</keyword>
<name>A0A852VW26_9MICO</name>
<dbReference type="PANTHER" id="PTHR45953:SF1">
    <property type="entry name" value="IDURONATE 2-SULFATASE"/>
    <property type="match status" value="1"/>
</dbReference>
<keyword evidence="2" id="KW-0378">Hydrolase</keyword>
<dbReference type="AlphaFoldDB" id="A0A852VW26"/>
<dbReference type="SUPFAM" id="SSF53649">
    <property type="entry name" value="Alkaline phosphatase-like"/>
    <property type="match status" value="1"/>
</dbReference>
<dbReference type="CDD" id="cd16148">
    <property type="entry name" value="sulfatase_like"/>
    <property type="match status" value="1"/>
</dbReference>
<dbReference type="Gene3D" id="3.40.720.10">
    <property type="entry name" value="Alkaline Phosphatase, subunit A"/>
    <property type="match status" value="1"/>
</dbReference>
<organism evidence="4 5">
    <name type="scientific">Janibacter cremeus</name>
    <dbReference type="NCBI Taxonomy" id="1285192"/>
    <lineage>
        <taxon>Bacteria</taxon>
        <taxon>Bacillati</taxon>
        <taxon>Actinomycetota</taxon>
        <taxon>Actinomycetes</taxon>
        <taxon>Micrococcales</taxon>
        <taxon>Intrasporangiaceae</taxon>
        <taxon>Janibacter</taxon>
    </lineage>
</organism>
<dbReference type="RefSeq" id="WP_185991609.1">
    <property type="nucleotide sequence ID" value="NZ_JACCAE010000001.1"/>
</dbReference>
<feature type="domain" description="Sulfatase N-terminal" evidence="3">
    <location>
        <begin position="4"/>
        <end position="338"/>
    </location>
</feature>
<evidence type="ECO:0000256" key="1">
    <source>
        <dbReference type="ARBA" id="ARBA00022723"/>
    </source>
</evidence>
<accession>A0A852VW26</accession>
<proteinExistence type="predicted"/>
<comment type="caution">
    <text evidence="4">The sequence shown here is derived from an EMBL/GenBank/DDBJ whole genome shotgun (WGS) entry which is preliminary data.</text>
</comment>
<dbReference type="GO" id="GO:0046872">
    <property type="term" value="F:metal ion binding"/>
    <property type="evidence" value="ECO:0007669"/>
    <property type="project" value="UniProtKB-KW"/>
</dbReference>
<gene>
    <name evidence="4" type="ORF">BJY20_002235</name>
</gene>
<dbReference type="EMBL" id="JACCAE010000001">
    <property type="protein sequence ID" value="NYF98843.1"/>
    <property type="molecule type" value="Genomic_DNA"/>
</dbReference>
<dbReference type="InterPro" id="IPR017850">
    <property type="entry name" value="Alkaline_phosphatase_core_sf"/>
</dbReference>
<dbReference type="PANTHER" id="PTHR45953">
    <property type="entry name" value="IDURONATE 2-SULFATASE"/>
    <property type="match status" value="1"/>
</dbReference>
<dbReference type="Proteomes" id="UP000554054">
    <property type="component" value="Unassembled WGS sequence"/>
</dbReference>
<keyword evidence="1" id="KW-0479">Metal-binding</keyword>